<dbReference type="InterPro" id="IPR008266">
    <property type="entry name" value="Tyr_kinase_AS"/>
</dbReference>
<dbReference type="CDD" id="cd14014">
    <property type="entry name" value="STKc_PknB_like"/>
    <property type="match status" value="1"/>
</dbReference>
<dbReference type="InterPro" id="IPR003594">
    <property type="entry name" value="HATPase_dom"/>
</dbReference>
<dbReference type="PANTHER" id="PTHR43642">
    <property type="entry name" value="HYBRID SIGNAL TRANSDUCTION HISTIDINE KINASE G"/>
    <property type="match status" value="1"/>
</dbReference>
<evidence type="ECO:0000256" key="3">
    <source>
        <dbReference type="ARBA" id="ARBA00012438"/>
    </source>
</evidence>
<protein>
    <recommendedName>
        <fullName evidence="3">histidine kinase</fullName>
        <ecNumber evidence="3">2.7.13.3</ecNumber>
    </recommendedName>
</protein>
<keyword evidence="6" id="KW-0902">Two-component regulatory system</keyword>
<dbReference type="Pfam" id="PF00512">
    <property type="entry name" value="HisKA"/>
    <property type="match status" value="1"/>
</dbReference>
<evidence type="ECO:0000256" key="5">
    <source>
        <dbReference type="ARBA" id="ARBA00022777"/>
    </source>
</evidence>
<dbReference type="InterPro" id="IPR004358">
    <property type="entry name" value="Sig_transdc_His_kin-like_C"/>
</dbReference>
<dbReference type="InterPro" id="IPR053159">
    <property type="entry name" value="Hybrid_Histidine_Kinase"/>
</dbReference>
<dbReference type="SUPFAM" id="SSF52540">
    <property type="entry name" value="P-loop containing nucleoside triphosphate hydrolases"/>
    <property type="match status" value="1"/>
</dbReference>
<keyword evidence="10" id="KW-1185">Reference proteome</keyword>
<dbReference type="SUPFAM" id="SSF55874">
    <property type="entry name" value="ATPase domain of HSP90 chaperone/DNA topoisomerase II/histidine kinase"/>
    <property type="match status" value="1"/>
</dbReference>
<dbReference type="Pfam" id="PF13191">
    <property type="entry name" value="AAA_16"/>
    <property type="match status" value="1"/>
</dbReference>
<dbReference type="Gene3D" id="3.30.565.10">
    <property type="entry name" value="Histidine kinase-like ATPase, C-terminal domain"/>
    <property type="match status" value="1"/>
</dbReference>
<dbReference type="InterPro" id="IPR029016">
    <property type="entry name" value="GAF-like_dom_sf"/>
</dbReference>
<dbReference type="SUPFAM" id="SSF56112">
    <property type="entry name" value="Protein kinase-like (PK-like)"/>
    <property type="match status" value="1"/>
</dbReference>
<evidence type="ECO:0000256" key="6">
    <source>
        <dbReference type="ARBA" id="ARBA00023012"/>
    </source>
</evidence>
<dbReference type="InterPro" id="IPR027417">
    <property type="entry name" value="P-loop_NTPase"/>
</dbReference>
<dbReference type="InterPro" id="IPR041664">
    <property type="entry name" value="AAA_16"/>
</dbReference>
<dbReference type="InterPro" id="IPR011009">
    <property type="entry name" value="Kinase-like_dom_sf"/>
</dbReference>
<dbReference type="Gene3D" id="1.10.287.130">
    <property type="match status" value="1"/>
</dbReference>
<dbReference type="CDD" id="cd00082">
    <property type="entry name" value="HisKA"/>
    <property type="match status" value="1"/>
</dbReference>
<gene>
    <name evidence="9" type="ORF">ACFQ5G_54720</name>
</gene>
<evidence type="ECO:0000256" key="2">
    <source>
        <dbReference type="ARBA" id="ARBA00004236"/>
    </source>
</evidence>
<dbReference type="Pfam" id="PF00069">
    <property type="entry name" value="Pkinase"/>
    <property type="match status" value="1"/>
</dbReference>
<dbReference type="PROSITE" id="PS50011">
    <property type="entry name" value="PROTEIN_KINASE_DOM"/>
    <property type="match status" value="1"/>
</dbReference>
<keyword evidence="5" id="KW-0418">Kinase</keyword>
<dbReference type="Proteomes" id="UP001597183">
    <property type="component" value="Unassembled WGS sequence"/>
</dbReference>
<dbReference type="InterPro" id="IPR000719">
    <property type="entry name" value="Prot_kinase_dom"/>
</dbReference>
<dbReference type="PROSITE" id="PS00109">
    <property type="entry name" value="PROTEIN_KINASE_TYR"/>
    <property type="match status" value="1"/>
</dbReference>
<evidence type="ECO:0000259" key="8">
    <source>
        <dbReference type="PROSITE" id="PS50109"/>
    </source>
</evidence>
<dbReference type="SMART" id="SM00387">
    <property type="entry name" value="HATPase_c"/>
    <property type="match status" value="1"/>
</dbReference>
<dbReference type="EC" id="2.7.13.3" evidence="3"/>
<comment type="subcellular location">
    <subcellularLocation>
        <location evidence="2">Cell membrane</location>
    </subcellularLocation>
</comment>
<dbReference type="PROSITE" id="PS50109">
    <property type="entry name" value="HIS_KIN"/>
    <property type="match status" value="1"/>
</dbReference>
<accession>A0ABW4AUZ8</accession>
<dbReference type="InterPro" id="IPR036890">
    <property type="entry name" value="HATPase_C_sf"/>
</dbReference>
<dbReference type="Gene3D" id="1.10.510.10">
    <property type="entry name" value="Transferase(Phosphotransferase) domain 1"/>
    <property type="match status" value="1"/>
</dbReference>
<proteinExistence type="predicted"/>
<evidence type="ECO:0000259" key="7">
    <source>
        <dbReference type="PROSITE" id="PS50011"/>
    </source>
</evidence>
<dbReference type="InterPro" id="IPR005467">
    <property type="entry name" value="His_kinase_dom"/>
</dbReference>
<name>A0ABW4AUZ8_9ACTN</name>
<dbReference type="Gene3D" id="3.30.450.40">
    <property type="match status" value="1"/>
</dbReference>
<dbReference type="SUPFAM" id="SSF47384">
    <property type="entry name" value="Homodimeric domain of signal transducing histidine kinase"/>
    <property type="match status" value="1"/>
</dbReference>
<dbReference type="Pfam" id="PF02518">
    <property type="entry name" value="HATPase_c"/>
    <property type="match status" value="1"/>
</dbReference>
<evidence type="ECO:0000313" key="9">
    <source>
        <dbReference type="EMBL" id="MFD1374444.1"/>
    </source>
</evidence>
<dbReference type="SMART" id="SM00388">
    <property type="entry name" value="HisKA"/>
    <property type="match status" value="1"/>
</dbReference>
<organism evidence="9 10">
    <name type="scientific">Actinoplanes sichuanensis</name>
    <dbReference type="NCBI Taxonomy" id="512349"/>
    <lineage>
        <taxon>Bacteria</taxon>
        <taxon>Bacillati</taxon>
        <taxon>Actinomycetota</taxon>
        <taxon>Actinomycetes</taxon>
        <taxon>Micromonosporales</taxon>
        <taxon>Micromonosporaceae</taxon>
        <taxon>Actinoplanes</taxon>
    </lineage>
</organism>
<dbReference type="SMART" id="SM00220">
    <property type="entry name" value="S_TKc"/>
    <property type="match status" value="1"/>
</dbReference>
<dbReference type="InterPro" id="IPR036097">
    <property type="entry name" value="HisK_dim/P_sf"/>
</dbReference>
<dbReference type="RefSeq" id="WP_317794407.1">
    <property type="nucleotide sequence ID" value="NZ_AP028461.1"/>
</dbReference>
<dbReference type="SUPFAM" id="SSF55781">
    <property type="entry name" value="GAF domain-like"/>
    <property type="match status" value="1"/>
</dbReference>
<keyword evidence="4" id="KW-0597">Phosphoprotein</keyword>
<reference evidence="10" key="1">
    <citation type="journal article" date="2019" name="Int. J. Syst. Evol. Microbiol.">
        <title>The Global Catalogue of Microorganisms (GCM) 10K type strain sequencing project: providing services to taxonomists for standard genome sequencing and annotation.</title>
        <authorList>
            <consortium name="The Broad Institute Genomics Platform"/>
            <consortium name="The Broad Institute Genome Sequencing Center for Infectious Disease"/>
            <person name="Wu L."/>
            <person name="Ma J."/>
        </authorList>
    </citation>
    <scope>NUCLEOTIDE SEQUENCE [LARGE SCALE GENOMIC DNA]</scope>
    <source>
        <strain evidence="10">CCM 7526</strain>
    </source>
</reference>
<sequence>MAAGGTSAVEADVEVLYESDRTRVARVRSADGTEVVIRKDVFGADAAGRRRHERAILERLAGVVGVPDLVCRDGDEAIVCADVAGAGLDTALAAGPLDPVDAVEVAVVLAGILAEVHRRGVVHRDISPSNVLLCGARRRPALIDFDLATTFAEERPAFTHENRIVGTLAYLAPEQTGRTARPVDRRADLYGFGATLYEMLTGGPPFGFGDPLRLTHDHLARTPVPPAEVNPLVPPLLSDIVGRLLEKEPDRRYQSADGLAHDLSRLLDGLRGAGSTVFPLGERDFPVRLVPPSRLVGRDTEITRLRAAFDEMMAGRGRGVLVSGGPGVGKSSLIDELRPYVTGRGGWLVSGKCDQYRRNPDSDAVRQAMRALCRLLLAEPEEAVAALVRRLHATLDTNVGLAAAAVPELAPLMDVAPDQTAPDPRTVERRLVRVGLDVLRVVASPERPVVLVLDDLQWAGAAQVGFIDAVLTDPEIRGLLLVGAYRDAEIDNSHPLAAASSQWAGREPAPERIRLANLPPTDLGVLLAQMLRLGPDDAAGLAEALVARTGGNPYDSVEVVNALRREGVLVPGPDGWRWDADAVRRHVGRGDVLELVMARIDRLPPATRDLLTMTALLGGEVTLDLLAAAAGLGIHVVEESLRPALEDGLLLMEREATSAVRFRHDRVQEAAFALLAPVARQELSLKLARRLAPIPQFAAAAAEQYLPGAAELVDRGERLSVAGLFQTHAAALRVVDPVTAERLLAAALALADGEPLLVVLEIDRHAALFALGRTAEADEVYRSIERRDPGPEALAAAANAQIPSLVNRGRVREAMVLGLDLLGRLGVVVPAAEAAGAGFEDRMAAVDSWVAAGGPAADLDRPEVTDPSALAVAGLLTRLMPIAHVGDPAVYGRLVFEGWRLWVEHGPCAELIVPLSCVAFVEQTVRQELRSGYTVARHAVAVAQARGYGTAPTALLVFNTGAAHWFERLEGTVAALRRAHDGLLRAGDPYTAAYCRVALGIALVDSAPTLTDLVTEVEASIARTPATCDPNVVDSLTPIRQLARALRGETAAPASFDDDSFDESAFVARLAANPIVALTFHTMHGIAEVLCGSMSGLAAYTAVMTTLLPDNTGEYCTAIARLLCGIALAERVRTSAADERVTADLAACGRWFAARAADAPDNFAHLADLIEAEQAWALGDAPAAASAFDAAIRAAAATERPWHRALILERAARFHTAQGLEHTGRTLLAEARAGYEAWGATAKVRQIDGAHPEPAGSPATGRGNSDLSTDAIDLLAVLNASQALSSETNLDRIRARVSGVLSAMTGATAVQVLLRDDQDGGWRLPGPPGEPGATVAVEEGAARGLVPMSVVRYAERTREPLLVDDAVHDDRFARDPYLTGLTCCSLLVLPIFAQGVPRAILLLENRLARGAFTTDRLDAVRLIAGQLAVSIDNALLYASLEAKVAERTATSAALVAELQWRNRELEAFSGSVSHDLRGPLQVIGSYTEQVLEDEEGRIGPESLRRLGRVQTAAGRMTDLVESLLVLARASRGQLRRAPFDLTVTARQVIDDVESRHPASKVDFTVHEAMTADADEGLIRVVLENLINNAVKFTRDAERPAVEIGRTDRGFFVRDNGVGFPAGKAAELFQPFARLHSADEFPGTGIGLTTVHRVVERHGGQTWAEGAAGRGATFWFTLPPGLRRS</sequence>
<dbReference type="PRINTS" id="PR00344">
    <property type="entry name" value="BCTRLSENSOR"/>
</dbReference>
<dbReference type="PANTHER" id="PTHR43642:SF1">
    <property type="entry name" value="HYBRID SIGNAL TRANSDUCTION HISTIDINE KINASE G"/>
    <property type="match status" value="1"/>
</dbReference>
<feature type="domain" description="Histidine kinase" evidence="8">
    <location>
        <begin position="1471"/>
        <end position="1681"/>
    </location>
</feature>
<keyword evidence="5" id="KW-0808">Transferase</keyword>
<dbReference type="InterPro" id="IPR003018">
    <property type="entry name" value="GAF"/>
</dbReference>
<dbReference type="SMART" id="SM00065">
    <property type="entry name" value="GAF"/>
    <property type="match status" value="1"/>
</dbReference>
<dbReference type="Pfam" id="PF01590">
    <property type="entry name" value="GAF"/>
    <property type="match status" value="1"/>
</dbReference>
<feature type="domain" description="Protein kinase" evidence="7">
    <location>
        <begin position="1"/>
        <end position="264"/>
    </location>
</feature>
<evidence type="ECO:0000256" key="1">
    <source>
        <dbReference type="ARBA" id="ARBA00000085"/>
    </source>
</evidence>
<evidence type="ECO:0000256" key="4">
    <source>
        <dbReference type="ARBA" id="ARBA00022553"/>
    </source>
</evidence>
<comment type="caution">
    <text evidence="9">The sequence shown here is derived from an EMBL/GenBank/DDBJ whole genome shotgun (WGS) entry which is preliminary data.</text>
</comment>
<comment type="catalytic activity">
    <reaction evidence="1">
        <text>ATP + protein L-histidine = ADP + protein N-phospho-L-histidine.</text>
        <dbReference type="EC" id="2.7.13.3"/>
    </reaction>
</comment>
<dbReference type="InterPro" id="IPR003661">
    <property type="entry name" value="HisK_dim/P_dom"/>
</dbReference>
<evidence type="ECO:0000313" key="10">
    <source>
        <dbReference type="Proteomes" id="UP001597183"/>
    </source>
</evidence>
<dbReference type="EMBL" id="JBHTMK010000083">
    <property type="protein sequence ID" value="MFD1374444.1"/>
    <property type="molecule type" value="Genomic_DNA"/>
</dbReference>